<feature type="domain" description="HTH tetR-type" evidence="4">
    <location>
        <begin position="16"/>
        <end position="76"/>
    </location>
</feature>
<dbReference type="PRINTS" id="PR00455">
    <property type="entry name" value="HTHTETR"/>
</dbReference>
<dbReference type="Proteomes" id="UP001208689">
    <property type="component" value="Chromosome"/>
</dbReference>
<organism evidence="5 6">
    <name type="scientific">Candidatus Lokiarchaeum ossiferum</name>
    <dbReference type="NCBI Taxonomy" id="2951803"/>
    <lineage>
        <taxon>Archaea</taxon>
        <taxon>Promethearchaeati</taxon>
        <taxon>Promethearchaeota</taxon>
        <taxon>Promethearchaeia</taxon>
        <taxon>Promethearchaeales</taxon>
        <taxon>Promethearchaeaceae</taxon>
        <taxon>Candidatus Lokiarchaeum</taxon>
    </lineage>
</organism>
<dbReference type="InterPro" id="IPR054422">
    <property type="entry name" value="TetR-like_HI_0893_C"/>
</dbReference>
<dbReference type="InterPro" id="IPR001647">
    <property type="entry name" value="HTH_TetR"/>
</dbReference>
<evidence type="ECO:0000313" key="5">
    <source>
        <dbReference type="EMBL" id="UYP48301.1"/>
    </source>
</evidence>
<accession>A0ABY6I0F5</accession>
<evidence type="ECO:0000256" key="1">
    <source>
        <dbReference type="ARBA" id="ARBA00023125"/>
    </source>
</evidence>
<evidence type="ECO:0000259" key="4">
    <source>
        <dbReference type="PROSITE" id="PS50977"/>
    </source>
</evidence>
<dbReference type="EMBL" id="CP104013">
    <property type="protein sequence ID" value="UYP48301.1"/>
    <property type="molecule type" value="Genomic_DNA"/>
</dbReference>
<evidence type="ECO:0000256" key="2">
    <source>
        <dbReference type="PROSITE-ProRule" id="PRU00335"/>
    </source>
</evidence>
<reference evidence="5" key="1">
    <citation type="submission" date="2022-09" db="EMBL/GenBank/DDBJ databases">
        <title>Actin cytoskeleton and complex cell architecture in an #Asgard archaeon.</title>
        <authorList>
            <person name="Ponce Toledo R.I."/>
            <person name="Schleper C."/>
            <person name="Rodrigues Oliveira T."/>
            <person name="Wollweber F."/>
            <person name="Xu J."/>
            <person name="Rittmann S."/>
            <person name="Klingl A."/>
            <person name="Pilhofer M."/>
        </authorList>
    </citation>
    <scope>NUCLEOTIDE SEQUENCE</scope>
    <source>
        <strain evidence="5">B-35</strain>
    </source>
</reference>
<dbReference type="InterPro" id="IPR050624">
    <property type="entry name" value="HTH-type_Tx_Regulator"/>
</dbReference>
<dbReference type="Gene3D" id="1.10.357.10">
    <property type="entry name" value="Tetracycline Repressor, domain 2"/>
    <property type="match status" value="1"/>
</dbReference>
<keyword evidence="3" id="KW-0812">Transmembrane</keyword>
<dbReference type="PANTHER" id="PTHR43479">
    <property type="entry name" value="ACREF/ENVCD OPERON REPRESSOR-RELATED"/>
    <property type="match status" value="1"/>
</dbReference>
<name>A0ABY6I0F5_9ARCH</name>
<sequence length="199" mass="23408">MSAYSLYRILMRTRDENKYNAIVKESLRLTHEYGFSGISISKIAKRADVSPATIYIYFENKEDLLVKIYCDIQKKMGVQILRKITMNLSLEEQFRCLWKSSINFYLDNPEFINYREQFEQTGMMKLIDPKEFQVREYITEFIQKGKERGIFKPLPLTILISFAFIPLITLVKLHVAKIQLITASLIEKVIDIAWYALVV</sequence>
<evidence type="ECO:0000256" key="3">
    <source>
        <dbReference type="SAM" id="Phobius"/>
    </source>
</evidence>
<keyword evidence="3" id="KW-1133">Transmembrane helix</keyword>
<keyword evidence="6" id="KW-1185">Reference proteome</keyword>
<dbReference type="SUPFAM" id="SSF48498">
    <property type="entry name" value="Tetracyclin repressor-like, C-terminal domain"/>
    <property type="match status" value="1"/>
</dbReference>
<protein>
    <submittedName>
        <fullName evidence="5">HTH-type transcriptional regulator BetI</fullName>
    </submittedName>
</protein>
<dbReference type="PROSITE" id="PS50977">
    <property type="entry name" value="HTH_TETR_2"/>
    <property type="match status" value="1"/>
</dbReference>
<dbReference type="SUPFAM" id="SSF46689">
    <property type="entry name" value="Homeodomain-like"/>
    <property type="match status" value="1"/>
</dbReference>
<evidence type="ECO:0000313" key="6">
    <source>
        <dbReference type="Proteomes" id="UP001208689"/>
    </source>
</evidence>
<dbReference type="InterPro" id="IPR023772">
    <property type="entry name" value="DNA-bd_HTH_TetR-type_CS"/>
</dbReference>
<dbReference type="InterPro" id="IPR009057">
    <property type="entry name" value="Homeodomain-like_sf"/>
</dbReference>
<feature type="transmembrane region" description="Helical" evidence="3">
    <location>
        <begin position="154"/>
        <end position="175"/>
    </location>
</feature>
<proteinExistence type="predicted"/>
<gene>
    <name evidence="5" type="ORF">NEF87_004586</name>
</gene>
<dbReference type="InterPro" id="IPR036271">
    <property type="entry name" value="Tet_transcr_reg_TetR-rel_C_sf"/>
</dbReference>
<dbReference type="Pfam" id="PF22604">
    <property type="entry name" value="TetR_HI_0893_C"/>
    <property type="match status" value="1"/>
</dbReference>
<keyword evidence="1 2" id="KW-0238">DNA-binding</keyword>
<dbReference type="Pfam" id="PF00440">
    <property type="entry name" value="TetR_N"/>
    <property type="match status" value="1"/>
</dbReference>
<dbReference type="PROSITE" id="PS01081">
    <property type="entry name" value="HTH_TETR_1"/>
    <property type="match status" value="1"/>
</dbReference>
<dbReference type="PANTHER" id="PTHR43479:SF11">
    <property type="entry name" value="ACREF_ENVCD OPERON REPRESSOR-RELATED"/>
    <property type="match status" value="1"/>
</dbReference>
<keyword evidence="3" id="KW-0472">Membrane</keyword>
<feature type="DNA-binding region" description="H-T-H motif" evidence="2">
    <location>
        <begin position="39"/>
        <end position="58"/>
    </location>
</feature>